<dbReference type="EMBL" id="ASPP01009634">
    <property type="protein sequence ID" value="ETO23873.1"/>
    <property type="molecule type" value="Genomic_DNA"/>
</dbReference>
<sequence>METFQRKKHTKTQRKSSPGQKDNYNTCDPAYGFACESGQVAAVPQVMLPGLYPPPHQTYVHEMAAGGCMWTAGGPAINKEDKLLVKKHKSKETVFKEEEKEDEEEEEDISTEANELNNETEEEGGRDDDNDDNENEEEEEEEKLNCAAKLITSNSERRERRPRGHTNDQKTYAGKSTRLPISANTTTSVSSHSHSHSHSKSDSNRSKHTVKMQHEIETLRKHLTQMSQRYNRKLLEYEEIKTKNRDLIQQTKQWKKNYAKLRQQYFTYQEFVVNTYAQKFNKPLTFLSDWRKFLFFFFFFFALLY</sequence>
<reference evidence="3 4" key="1">
    <citation type="journal article" date="2013" name="Curr. Biol.">
        <title>The Genome of the Foraminiferan Reticulomyxa filosa.</title>
        <authorList>
            <person name="Glockner G."/>
            <person name="Hulsmann N."/>
            <person name="Schleicher M."/>
            <person name="Noegel A.A."/>
            <person name="Eichinger L."/>
            <person name="Gallinger C."/>
            <person name="Pawlowski J."/>
            <person name="Sierra R."/>
            <person name="Euteneuer U."/>
            <person name="Pillet L."/>
            <person name="Moustafa A."/>
            <person name="Platzer M."/>
            <person name="Groth M."/>
            <person name="Szafranski K."/>
            <person name="Schliwa M."/>
        </authorList>
    </citation>
    <scope>NUCLEOTIDE SEQUENCE [LARGE SCALE GENOMIC DNA]</scope>
</reference>
<evidence type="ECO:0000313" key="4">
    <source>
        <dbReference type="Proteomes" id="UP000023152"/>
    </source>
</evidence>
<feature type="non-terminal residue" evidence="3">
    <location>
        <position position="305"/>
    </location>
</feature>
<keyword evidence="4" id="KW-1185">Reference proteome</keyword>
<feature type="region of interest" description="Disordered" evidence="2">
    <location>
        <begin position="94"/>
        <end position="208"/>
    </location>
</feature>
<organism evidence="3 4">
    <name type="scientific">Reticulomyxa filosa</name>
    <dbReference type="NCBI Taxonomy" id="46433"/>
    <lineage>
        <taxon>Eukaryota</taxon>
        <taxon>Sar</taxon>
        <taxon>Rhizaria</taxon>
        <taxon>Retaria</taxon>
        <taxon>Foraminifera</taxon>
        <taxon>Monothalamids</taxon>
        <taxon>Reticulomyxidae</taxon>
        <taxon>Reticulomyxa</taxon>
    </lineage>
</organism>
<dbReference type="Proteomes" id="UP000023152">
    <property type="component" value="Unassembled WGS sequence"/>
</dbReference>
<name>X6NDD3_RETFI</name>
<evidence type="ECO:0000256" key="2">
    <source>
        <dbReference type="SAM" id="MobiDB-lite"/>
    </source>
</evidence>
<protein>
    <submittedName>
        <fullName evidence="3">Uncharacterized protein</fullName>
    </submittedName>
</protein>
<keyword evidence="1" id="KW-0175">Coiled coil</keyword>
<accession>X6NDD3</accession>
<dbReference type="AlphaFoldDB" id="X6NDD3"/>
<proteinExistence type="predicted"/>
<feature type="coiled-coil region" evidence="1">
    <location>
        <begin position="237"/>
        <end position="264"/>
    </location>
</feature>
<feature type="compositionally biased region" description="Acidic residues" evidence="2">
    <location>
        <begin position="118"/>
        <end position="142"/>
    </location>
</feature>
<feature type="compositionally biased region" description="Basic residues" evidence="2">
    <location>
        <begin position="1"/>
        <end position="14"/>
    </location>
</feature>
<evidence type="ECO:0000256" key="1">
    <source>
        <dbReference type="SAM" id="Coils"/>
    </source>
</evidence>
<evidence type="ECO:0000313" key="3">
    <source>
        <dbReference type="EMBL" id="ETO23873.1"/>
    </source>
</evidence>
<comment type="caution">
    <text evidence="3">The sequence shown here is derived from an EMBL/GenBank/DDBJ whole genome shotgun (WGS) entry which is preliminary data.</text>
</comment>
<feature type="compositionally biased region" description="Polar residues" evidence="2">
    <location>
        <begin position="15"/>
        <end position="26"/>
    </location>
</feature>
<gene>
    <name evidence="3" type="ORF">RFI_13285</name>
</gene>
<feature type="region of interest" description="Disordered" evidence="2">
    <location>
        <begin position="1"/>
        <end position="26"/>
    </location>
</feature>
<feature type="compositionally biased region" description="Acidic residues" evidence="2">
    <location>
        <begin position="99"/>
        <end position="110"/>
    </location>
</feature>